<protein>
    <submittedName>
        <fullName evidence="1">Uncharacterized protein</fullName>
    </submittedName>
</protein>
<evidence type="ECO:0000313" key="1">
    <source>
        <dbReference type="EMBL" id="CAB9515615.1"/>
    </source>
</evidence>
<sequence length="371" mass="43041">MPLPTDSHDIRTTGFVHHGRSCLSIASTISDDIDSSNHRLEANSESFGCNDEEFEDWIRNELCHNNTDQALCRAYPTLFQDLPPRAIGQWRQRYRGNPTLWRRLFKKERVLKEFIEAVPILDWIAWPMQNQQQPKEHHISWEHIYGTVPSSNNNNNNNNTTTTCTNNNTIYQDLWPIPLVTSKQQDLKQSCNHRTLHKRFFSQADGHVLVLAVHLLVWLGHCRSSRPWSYFPTIPIVLPFWRSNRVVCHPTPTRRNLLCGHSFPARLVCANGKFKGKQCSGPPRWHLQHKFETWAEHLFLGVNSSSMEDTTQAARVRVKVQTEGGYQNAFIFAQRTPITDRVWNRLGKNQVASFLSDRNHNHNHNKTLTTI</sequence>
<dbReference type="OrthoDB" id="496551at2759"/>
<comment type="caution">
    <text evidence="1">The sequence shown here is derived from an EMBL/GenBank/DDBJ whole genome shotgun (WGS) entry which is preliminary data.</text>
</comment>
<dbReference type="EMBL" id="CAICTM010000726">
    <property type="protein sequence ID" value="CAB9515615.1"/>
    <property type="molecule type" value="Genomic_DNA"/>
</dbReference>
<dbReference type="AlphaFoldDB" id="A0A9N8EBQ9"/>
<organism evidence="1 2">
    <name type="scientific">Seminavis robusta</name>
    <dbReference type="NCBI Taxonomy" id="568900"/>
    <lineage>
        <taxon>Eukaryota</taxon>
        <taxon>Sar</taxon>
        <taxon>Stramenopiles</taxon>
        <taxon>Ochrophyta</taxon>
        <taxon>Bacillariophyta</taxon>
        <taxon>Bacillariophyceae</taxon>
        <taxon>Bacillariophycidae</taxon>
        <taxon>Naviculales</taxon>
        <taxon>Naviculaceae</taxon>
        <taxon>Seminavis</taxon>
    </lineage>
</organism>
<dbReference type="Proteomes" id="UP001153069">
    <property type="component" value="Unassembled WGS sequence"/>
</dbReference>
<name>A0A9N8EBQ9_9STRA</name>
<accession>A0A9N8EBQ9</accession>
<reference evidence="1" key="1">
    <citation type="submission" date="2020-06" db="EMBL/GenBank/DDBJ databases">
        <authorList>
            <consortium name="Plant Systems Biology data submission"/>
        </authorList>
    </citation>
    <scope>NUCLEOTIDE SEQUENCE</scope>
    <source>
        <strain evidence="1">D6</strain>
    </source>
</reference>
<keyword evidence="2" id="KW-1185">Reference proteome</keyword>
<evidence type="ECO:0000313" key="2">
    <source>
        <dbReference type="Proteomes" id="UP001153069"/>
    </source>
</evidence>
<proteinExistence type="predicted"/>
<gene>
    <name evidence="1" type="ORF">SEMRO_727_G193620.1</name>
</gene>